<reference evidence="5 7" key="2">
    <citation type="submission" date="2019-11" db="EMBL/GenBank/DDBJ databases">
        <title>Using colonization assays and comparative genomics to discover symbiosis behaviors and factors in Vibrio fischeri.</title>
        <authorList>
            <person name="Bongrand C."/>
            <person name="Moriano-Gutierrez S."/>
            <person name="Arevalo P."/>
            <person name="Mcfall-Ngai M."/>
            <person name="Visick K."/>
            <person name="Polz M.F."/>
            <person name="Ruby E.G."/>
        </authorList>
    </citation>
    <scope>NUCLEOTIDE SEQUENCE [LARGE SCALE GENOMIC DNA]</scope>
    <source>
        <strain evidence="7">emors.4.1</strain>
        <strain evidence="5">Emors.4.1</strain>
    </source>
</reference>
<dbReference type="Proteomes" id="UP000448038">
    <property type="component" value="Unassembled WGS sequence"/>
</dbReference>
<dbReference type="EMBL" id="BJTZ01000002">
    <property type="protein sequence ID" value="GEK12516.1"/>
    <property type="molecule type" value="Genomic_DNA"/>
</dbReference>
<dbReference type="Pfam" id="PF13505">
    <property type="entry name" value="OMP_b-brl"/>
    <property type="match status" value="1"/>
</dbReference>
<dbReference type="InterPro" id="IPR027385">
    <property type="entry name" value="Beta-barrel_OMP"/>
</dbReference>
<proteinExistence type="predicted"/>
<feature type="signal peptide" evidence="2">
    <location>
        <begin position="1"/>
        <end position="17"/>
    </location>
</feature>
<dbReference type="Gene3D" id="2.40.160.20">
    <property type="match status" value="1"/>
</dbReference>
<protein>
    <submittedName>
        <fullName evidence="4">Membrane protein</fullName>
    </submittedName>
    <submittedName>
        <fullName evidence="5">Outer membrane beta-barrel protein</fullName>
    </submittedName>
</protein>
<evidence type="ECO:0000313" key="6">
    <source>
        <dbReference type="Proteomes" id="UP000321787"/>
    </source>
</evidence>
<dbReference type="AlphaFoldDB" id="A0A1B9PCJ5"/>
<dbReference type="Proteomes" id="UP000321787">
    <property type="component" value="Unassembled WGS sequence"/>
</dbReference>
<gene>
    <name evidence="4" type="ORF">AFI02nite_05520</name>
    <name evidence="5" type="ORF">GNP88_06700</name>
</gene>
<evidence type="ECO:0000313" key="5">
    <source>
        <dbReference type="EMBL" id="MUK48866.1"/>
    </source>
</evidence>
<reference evidence="4 6" key="1">
    <citation type="submission" date="2019-07" db="EMBL/GenBank/DDBJ databases">
        <title>Whole genome shotgun sequence of Aliivibrio fischeri NBRC 101058.</title>
        <authorList>
            <person name="Hosoyama A."/>
            <person name="Uohara A."/>
            <person name="Ohji S."/>
            <person name="Ichikawa N."/>
        </authorList>
    </citation>
    <scope>NUCLEOTIDE SEQUENCE [LARGE SCALE GENOMIC DNA]</scope>
    <source>
        <strain evidence="4 6">NBRC 101058</strain>
    </source>
</reference>
<evidence type="ECO:0000256" key="2">
    <source>
        <dbReference type="SAM" id="SignalP"/>
    </source>
</evidence>
<name>A0A1B9PCJ5_ALIFS</name>
<evidence type="ECO:0000256" key="1">
    <source>
        <dbReference type="ARBA" id="ARBA00022729"/>
    </source>
</evidence>
<evidence type="ECO:0000259" key="3">
    <source>
        <dbReference type="Pfam" id="PF13505"/>
    </source>
</evidence>
<dbReference type="SUPFAM" id="SSF56925">
    <property type="entry name" value="OMPA-like"/>
    <property type="match status" value="1"/>
</dbReference>
<organism evidence="4 6">
    <name type="scientific">Aliivibrio fischeri</name>
    <name type="common">Vibrio fischeri</name>
    <dbReference type="NCBI Taxonomy" id="668"/>
    <lineage>
        <taxon>Bacteria</taxon>
        <taxon>Pseudomonadati</taxon>
        <taxon>Pseudomonadota</taxon>
        <taxon>Gammaproteobacteria</taxon>
        <taxon>Vibrionales</taxon>
        <taxon>Vibrionaceae</taxon>
        <taxon>Aliivibrio</taxon>
    </lineage>
</organism>
<dbReference type="RefSeq" id="WP_017018193.1">
    <property type="nucleotide sequence ID" value="NZ_BJTZ01000002.1"/>
</dbReference>
<feature type="chain" id="PRO_5008632815" evidence="2">
    <location>
        <begin position="18"/>
        <end position="204"/>
    </location>
</feature>
<dbReference type="EMBL" id="WOBN01000010">
    <property type="protein sequence ID" value="MUK48866.1"/>
    <property type="molecule type" value="Genomic_DNA"/>
</dbReference>
<sequence>MKKIALLLVLFSACSNANDNISGFYLGAGLGATTFDDGGAFDYTGASINADDSTLKFMGGYQFNRIVAVELQYTKYGDINVNHPTAKAVGFKGIDIESTSISLAANLGYTFDSGWRPFGIVGLGSLESSTNVLGHSLSENNTSFHYGVGVEYAPKALSGLAFRVAYEGDMFIEENVYQDYGHYSYSDDYAMNIGTFYAGATYKF</sequence>
<feature type="domain" description="Outer membrane protein beta-barrel" evidence="3">
    <location>
        <begin position="5"/>
        <end position="204"/>
    </location>
</feature>
<evidence type="ECO:0000313" key="4">
    <source>
        <dbReference type="EMBL" id="GEK12516.1"/>
    </source>
</evidence>
<accession>A0A1B9PCJ5</accession>
<dbReference type="InterPro" id="IPR011250">
    <property type="entry name" value="OMP/PagP_B-barrel"/>
</dbReference>
<evidence type="ECO:0000313" key="7">
    <source>
        <dbReference type="Proteomes" id="UP000448038"/>
    </source>
</evidence>
<keyword evidence="1 2" id="KW-0732">Signal</keyword>
<comment type="caution">
    <text evidence="4">The sequence shown here is derived from an EMBL/GenBank/DDBJ whole genome shotgun (WGS) entry which is preliminary data.</text>
</comment>